<evidence type="ECO:0000256" key="1">
    <source>
        <dbReference type="SAM" id="Phobius"/>
    </source>
</evidence>
<evidence type="ECO:0008006" key="4">
    <source>
        <dbReference type="Google" id="ProtNLM"/>
    </source>
</evidence>
<keyword evidence="3" id="KW-1185">Reference proteome</keyword>
<dbReference type="Proteomes" id="UP000724149">
    <property type="component" value="Unassembled WGS sequence"/>
</dbReference>
<name>A0ABS2GNW0_9FIRM</name>
<evidence type="ECO:0000313" key="2">
    <source>
        <dbReference type="EMBL" id="MBM6923508.1"/>
    </source>
</evidence>
<dbReference type="EMBL" id="JACSNR010000006">
    <property type="protein sequence ID" value="MBM6923508.1"/>
    <property type="molecule type" value="Genomic_DNA"/>
</dbReference>
<protein>
    <recommendedName>
        <fullName evidence="4">DHHW protein</fullName>
    </recommendedName>
</protein>
<keyword evidence="1" id="KW-0472">Membrane</keyword>
<gene>
    <name evidence="2" type="ORF">H9X81_07375</name>
</gene>
<reference evidence="2 3" key="1">
    <citation type="journal article" date="2021" name="Sci. Rep.">
        <title>The distribution of antibiotic resistance genes in chicken gut microbiota commensals.</title>
        <authorList>
            <person name="Juricova H."/>
            <person name="Matiasovicova J."/>
            <person name="Kubasova T."/>
            <person name="Cejkova D."/>
            <person name="Rychlik I."/>
        </authorList>
    </citation>
    <scope>NUCLEOTIDE SEQUENCE [LARGE SCALE GENOMIC DNA]</scope>
    <source>
        <strain evidence="2 3">An564</strain>
    </source>
</reference>
<accession>A0ABS2GNW0</accession>
<dbReference type="Pfam" id="PF14286">
    <property type="entry name" value="DHHW"/>
    <property type="match status" value="1"/>
</dbReference>
<keyword evidence="1" id="KW-1133">Transmembrane helix</keyword>
<feature type="transmembrane region" description="Helical" evidence="1">
    <location>
        <begin position="7"/>
        <end position="26"/>
    </location>
</feature>
<comment type="caution">
    <text evidence="2">The sequence shown here is derived from an EMBL/GenBank/DDBJ whole genome shotgun (WGS) entry which is preliminary data.</text>
</comment>
<evidence type="ECO:0000313" key="3">
    <source>
        <dbReference type="Proteomes" id="UP000724149"/>
    </source>
</evidence>
<keyword evidence="1" id="KW-0812">Transmembrane</keyword>
<proteinExistence type="predicted"/>
<organism evidence="2 3">
    <name type="scientific">Hydrogenoanaerobacterium saccharovorans</name>
    <dbReference type="NCBI Taxonomy" id="474960"/>
    <lineage>
        <taxon>Bacteria</taxon>
        <taxon>Bacillati</taxon>
        <taxon>Bacillota</taxon>
        <taxon>Clostridia</taxon>
        <taxon>Eubacteriales</taxon>
        <taxon>Oscillospiraceae</taxon>
        <taxon>Hydrogenoanaerobacterium</taxon>
    </lineage>
</organism>
<dbReference type="InterPro" id="IPR025945">
    <property type="entry name" value="DHHW"/>
</dbReference>
<sequence length="382" mass="44083">MKQVKQLLRYPVVLVFFLFLFGYTLFDLTQTDREYSEFENKYLAQKPPFTMKAFLNNEWTQDYEEYINDQFVLRDDWITLKSVCESMLLKIENNGIAYGEDGYMFEKFTTLSGDQRAQYDRNLGYAMTFLNNHQNDNVTFAIIPNAYAIMPEKLPAGLEQIDQLGLIQEAYAQAPESAGIVDFSGTLTEHKDEYIYYRTDHHWTTLGAYYAYAQLMQQLGQEPVALSGLDGKTVENFYGTYFSKAKKFDAQADTITYYEIPDAGVTIDGKEQDGYYDFSKFEVRDKYAAFLRGNNGYTVIKSGVRTVEEEQEPSRILIIKDSYANSFAPFLLCNYDEVHIVDPRYLAGSLSQLINEGGFDEILLMYNFSNLVTDTNLYKLGY</sequence>
<dbReference type="RefSeq" id="WP_204720941.1">
    <property type="nucleotide sequence ID" value="NZ_JACSNR010000006.1"/>
</dbReference>